<feature type="transmembrane region" description="Helical" evidence="2">
    <location>
        <begin position="50"/>
        <end position="72"/>
    </location>
</feature>
<gene>
    <name evidence="3" type="ORF">NIES23_61480</name>
</gene>
<organism evidence="3 4">
    <name type="scientific">Trichormus variabilis NIES-23</name>
    <dbReference type="NCBI Taxonomy" id="1973479"/>
    <lineage>
        <taxon>Bacteria</taxon>
        <taxon>Bacillati</taxon>
        <taxon>Cyanobacteriota</taxon>
        <taxon>Cyanophyceae</taxon>
        <taxon>Nostocales</taxon>
        <taxon>Nostocaceae</taxon>
        <taxon>Trichormus</taxon>
    </lineage>
</organism>
<feature type="region of interest" description="Disordered" evidence="1">
    <location>
        <begin position="248"/>
        <end position="276"/>
    </location>
</feature>
<keyword evidence="3" id="KW-0614">Plasmid</keyword>
<dbReference type="AlphaFoldDB" id="A0A1Z4KWA9"/>
<protein>
    <submittedName>
        <fullName evidence="3">Uncharacterized protein</fullName>
    </submittedName>
</protein>
<feature type="compositionally biased region" description="Low complexity" evidence="1">
    <location>
        <begin position="130"/>
        <end position="139"/>
    </location>
</feature>
<feature type="compositionally biased region" description="Pro residues" evidence="1">
    <location>
        <begin position="140"/>
        <end position="150"/>
    </location>
</feature>
<evidence type="ECO:0000313" key="4">
    <source>
        <dbReference type="Proteomes" id="UP000217507"/>
    </source>
</evidence>
<evidence type="ECO:0000313" key="3">
    <source>
        <dbReference type="EMBL" id="BAY73320.1"/>
    </source>
</evidence>
<keyword evidence="2" id="KW-0812">Transmembrane</keyword>
<accession>A0A1Z4KWA9</accession>
<dbReference type="EMBL" id="AP018219">
    <property type="protein sequence ID" value="BAY73320.1"/>
    <property type="molecule type" value="Genomic_DNA"/>
</dbReference>
<name>A0A1Z4KWA9_ANAVA</name>
<feature type="compositionally biased region" description="Low complexity" evidence="1">
    <location>
        <begin position="151"/>
        <end position="162"/>
    </location>
</feature>
<feature type="compositionally biased region" description="Polar residues" evidence="1">
    <location>
        <begin position="166"/>
        <end position="179"/>
    </location>
</feature>
<feature type="region of interest" description="Disordered" evidence="1">
    <location>
        <begin position="121"/>
        <end position="206"/>
    </location>
</feature>
<dbReference type="InterPro" id="IPR005498">
    <property type="entry name" value="T4SS_VirB10/TraB/TrbI"/>
</dbReference>
<dbReference type="Proteomes" id="UP000217507">
    <property type="component" value="Plasmid Plasmid3 dna"/>
</dbReference>
<evidence type="ECO:0000256" key="1">
    <source>
        <dbReference type="SAM" id="MobiDB-lite"/>
    </source>
</evidence>
<reference evidence="3 4" key="1">
    <citation type="submission" date="2017-06" db="EMBL/GenBank/DDBJ databases">
        <title>Genome sequencing of cyanobaciteial culture collection at National Institute for Environmental Studies (NIES).</title>
        <authorList>
            <person name="Hirose Y."/>
            <person name="Shimura Y."/>
            <person name="Fujisawa T."/>
            <person name="Nakamura Y."/>
            <person name="Kawachi M."/>
        </authorList>
    </citation>
    <scope>NUCLEOTIDE SEQUENCE [LARGE SCALE GENOMIC DNA]</scope>
    <source>
        <strain evidence="3 4">NIES-23</strain>
        <plasmid evidence="4">Plasmid Plasmid3 dna</plasmid>
    </source>
</reference>
<dbReference type="Pfam" id="PF03743">
    <property type="entry name" value="TrbI"/>
    <property type="match status" value="1"/>
</dbReference>
<sequence>MNDVENHNGHRSTIEELLSVGDSDNASSPIIESESPLTKHSLVTSPWSRLAIIALPFGVVFLAIFFLLNSVFHPNSPEKIVEKPDQTSTAEAAPLTNEGDGEARAKLALLEQAGELNKINNHNNQREQEQPTVEQVEPTAPAPRPTPSPRPSSSAVPRQQPVRQPARTTQPSSQPQPTRIRTAPSPRPSVSRTVTPPVDPVKELNKLRSIGSYGKIAYADSSSSSSPQRTSSLDPLENSAVVNQPQADEQTIDDVNNADVEQSTPQSTPNTIEKIRPRWQVEAKTTKPITLASNYLPQESQILQGKQTRYLTVGTFASGVLITPVIKQANTRETRNQALQTDDNTRSVARLTQDLRDNYGQVSIPSGTLLAVELVSVDEGSLAIAHVRAIIKDNTEYPISTGAISVTGEGGRPLIANKLQDRGGEIARNDLFGGAVSALGKVGEVINQPDNEEEIEDEFTGRIRRRSSGNRRNITGALLEGFFGQVSQNVSQRNQRATQEISSRPNAWFIPQGTKVSITVNRSLELP</sequence>
<geneLocation type="plasmid" evidence="3">
    <name>plasmid3</name>
</geneLocation>
<feature type="compositionally biased region" description="Polar residues" evidence="1">
    <location>
        <begin position="259"/>
        <end position="271"/>
    </location>
</feature>
<feature type="region of interest" description="Disordered" evidence="1">
    <location>
        <begin position="79"/>
        <end position="99"/>
    </location>
</feature>
<evidence type="ECO:0000256" key="2">
    <source>
        <dbReference type="SAM" id="Phobius"/>
    </source>
</evidence>
<keyword evidence="2" id="KW-1133">Transmembrane helix</keyword>
<proteinExistence type="predicted"/>
<keyword evidence="2" id="KW-0472">Membrane</keyword>